<evidence type="ECO:0000313" key="4">
    <source>
        <dbReference type="Proteomes" id="UP000199541"/>
    </source>
</evidence>
<gene>
    <name evidence="2" type="ORF">GCM10008024_31670</name>
    <name evidence="3" type="ORF">SAMN05444006_1206</name>
</gene>
<accession>A0AAN4UTH3</accession>
<evidence type="ECO:0000256" key="1">
    <source>
        <dbReference type="SAM" id="MobiDB-lite"/>
    </source>
</evidence>
<dbReference type="EMBL" id="FNOB01000020">
    <property type="protein sequence ID" value="SDX56161.1"/>
    <property type="molecule type" value="Genomic_DNA"/>
</dbReference>
<dbReference type="EMBL" id="BNAB01000017">
    <property type="protein sequence ID" value="GHE04457.1"/>
    <property type="molecule type" value="Genomic_DNA"/>
</dbReference>
<comment type="caution">
    <text evidence="2">The sequence shown here is derived from an EMBL/GenBank/DDBJ whole genome shotgun (WGS) entry which is preliminary data.</text>
</comment>
<evidence type="ECO:0000313" key="3">
    <source>
        <dbReference type="EMBL" id="SDX56161.1"/>
    </source>
</evidence>
<dbReference type="Proteomes" id="UP000199541">
    <property type="component" value="Unassembled WGS sequence"/>
</dbReference>
<name>A0AAN4UTH3_9RHOB</name>
<dbReference type="AlphaFoldDB" id="A0AAN4UTH3"/>
<evidence type="ECO:0000313" key="5">
    <source>
        <dbReference type="Proteomes" id="UP000634647"/>
    </source>
</evidence>
<dbReference type="Proteomes" id="UP000634647">
    <property type="component" value="Unassembled WGS sequence"/>
</dbReference>
<evidence type="ECO:0000313" key="2">
    <source>
        <dbReference type="EMBL" id="GHE04457.1"/>
    </source>
</evidence>
<organism evidence="2 5">
    <name type="scientific">Allgaiera indica</name>
    <dbReference type="NCBI Taxonomy" id="765699"/>
    <lineage>
        <taxon>Bacteria</taxon>
        <taxon>Pseudomonadati</taxon>
        <taxon>Pseudomonadota</taxon>
        <taxon>Alphaproteobacteria</taxon>
        <taxon>Rhodobacterales</taxon>
        <taxon>Paracoccaceae</taxon>
        <taxon>Allgaiera</taxon>
    </lineage>
</organism>
<feature type="region of interest" description="Disordered" evidence="1">
    <location>
        <begin position="310"/>
        <end position="337"/>
    </location>
</feature>
<reference evidence="3 4" key="2">
    <citation type="submission" date="2016-10" db="EMBL/GenBank/DDBJ databases">
        <authorList>
            <person name="Varghese N."/>
            <person name="Submissions S."/>
        </authorList>
    </citation>
    <scope>NUCLEOTIDE SEQUENCE [LARGE SCALE GENOMIC DNA]</scope>
    <source>
        <strain evidence="3 4">DSM 24802</strain>
    </source>
</reference>
<reference evidence="2" key="3">
    <citation type="submission" date="2023-06" db="EMBL/GenBank/DDBJ databases">
        <authorList>
            <person name="Sun Q."/>
            <person name="Zhou Y."/>
        </authorList>
    </citation>
    <scope>NUCLEOTIDE SEQUENCE</scope>
    <source>
        <strain evidence="2">CGMCC 1.10859</strain>
    </source>
</reference>
<protein>
    <submittedName>
        <fullName evidence="2">Uncharacterized protein</fullName>
    </submittedName>
</protein>
<keyword evidence="4" id="KW-1185">Reference proteome</keyword>
<sequence>MPHTDPSTLMIHGVPEQIMPGALHPQWVEAARAKGFELVARVRNRYNLALRCKTCGELVRKAVYVLMTSDRPLCAHCLENAWAKTAEAAGLRLLRRDPGTTQYAFYLAPCGHEIRRQFEFVRRIARGEVKHRCEICHAAREAAEAAARDWELMSADPEGDRGYRLYRHSSCGTEARIARANMQTGRFTCPGCGESWATAPSHLYAMRFEIAPGKSVVKLGYSRDPRSRLDHQLPRDKDLPRQLLCSVPVRSGTRALRLERKLHKQLKAAHPGAVVPTAAYAGALKVKSEIYRPEFEQPILRALRRVAREEVRAAKGTATDPRPRRPPHHPPRRKRQR</sequence>
<proteinExistence type="predicted"/>
<reference evidence="2" key="1">
    <citation type="journal article" date="2014" name="Int. J. Syst. Evol. Microbiol.">
        <title>Complete genome sequence of Corynebacterium casei LMG S-19264T (=DSM 44701T), isolated from a smear-ripened cheese.</title>
        <authorList>
            <consortium name="US DOE Joint Genome Institute (JGI-PGF)"/>
            <person name="Walter F."/>
            <person name="Albersmeier A."/>
            <person name="Kalinowski J."/>
            <person name="Ruckert C."/>
        </authorList>
    </citation>
    <scope>NUCLEOTIDE SEQUENCE</scope>
    <source>
        <strain evidence="2">CGMCC 1.10859</strain>
    </source>
</reference>
<feature type="compositionally biased region" description="Basic residues" evidence="1">
    <location>
        <begin position="324"/>
        <end position="337"/>
    </location>
</feature>
<dbReference type="RefSeq" id="WP_092164141.1">
    <property type="nucleotide sequence ID" value="NZ_BNAB01000017.1"/>
</dbReference>